<dbReference type="Pfam" id="PF05569">
    <property type="entry name" value="Peptidase_M56"/>
    <property type="match status" value="1"/>
</dbReference>
<dbReference type="InterPro" id="IPR052173">
    <property type="entry name" value="Beta-lactam_resp_regulator"/>
</dbReference>
<accession>A0A1T5EBW6</accession>
<dbReference type="InterPro" id="IPR037066">
    <property type="entry name" value="Plug_dom_sf"/>
</dbReference>
<comment type="subcellular location">
    <subcellularLocation>
        <location evidence="1">Cell outer membrane</location>
        <topology evidence="1">Multi-pass membrane protein</topology>
    </subcellularLocation>
</comment>
<evidence type="ECO:0000256" key="1">
    <source>
        <dbReference type="PROSITE-ProRule" id="PRU01360"/>
    </source>
</evidence>
<evidence type="ECO:0000313" key="4">
    <source>
        <dbReference type="EMBL" id="SKB81464.1"/>
    </source>
</evidence>
<organism evidence="4 5">
    <name type="scientific">Daejeonella lutea</name>
    <dbReference type="NCBI Taxonomy" id="572036"/>
    <lineage>
        <taxon>Bacteria</taxon>
        <taxon>Pseudomonadati</taxon>
        <taxon>Bacteroidota</taxon>
        <taxon>Sphingobacteriia</taxon>
        <taxon>Sphingobacteriales</taxon>
        <taxon>Sphingobacteriaceae</taxon>
        <taxon>Daejeonella</taxon>
    </lineage>
</organism>
<dbReference type="PANTHER" id="PTHR34978:SF3">
    <property type="entry name" value="SLR0241 PROTEIN"/>
    <property type="match status" value="1"/>
</dbReference>
<dbReference type="GO" id="GO:0009279">
    <property type="term" value="C:cell outer membrane"/>
    <property type="evidence" value="ECO:0007669"/>
    <property type="project" value="UniProtKB-SubCell"/>
</dbReference>
<dbReference type="PROSITE" id="PS52016">
    <property type="entry name" value="TONB_DEPENDENT_REC_3"/>
    <property type="match status" value="1"/>
</dbReference>
<sequence>MMPEMLLYLLKVNIALLFFYAGYHLILQRYTFHTLNRFYLLTGLLYSALYPLINVSGLLSRNEHLKDKINLLTPDWQGSVTYVINRAENSAGNYWQLLLMVFWTGVIFMSLRLTIQLISLLVLHIRSTSMEMGSFKFRKITKAINPFSFWRTIYLNPECHEESELHSILEHEQVHVRQLHTLDVMLAELSTIFYWFNPGVWLMKKAIKANLEFITDQEVIRSGIDAKEYQYTLLRSHVLPQHSMPVNNFHFLTIKKRIAMINKKPSNRINQSNYLLLVPAIMILVLITGISKADFTGHVTETFKALPQLSSIDLIRQKTTVSQSKPAGKIKAKYTELKTNLNSSTITNTAFDTNKIVKGVVVVTGKPLNSSMGRTLIELDTTVSGRPLYVLDGKPQINGIGHLASERIESIKVLKGENATKLYGEKGKDGVIEIETKAFGVGKSNGSLKPVTVVGYSLNQNQKISLSDIDNEMIILDGKEITKERLDDIKVTTIGTIEIFKGSSAVSKYGEKAKDGVIVITTK</sequence>
<dbReference type="PANTHER" id="PTHR34978">
    <property type="entry name" value="POSSIBLE SENSOR-TRANSDUCER PROTEIN BLAR"/>
    <property type="match status" value="1"/>
</dbReference>
<feature type="transmembrane region" description="Helical" evidence="2">
    <location>
        <begin position="38"/>
        <end position="59"/>
    </location>
</feature>
<proteinExistence type="inferred from homology"/>
<keyword evidence="5" id="KW-1185">Reference proteome</keyword>
<protein>
    <submittedName>
        <fullName evidence="4">BlaR1 peptidase M56</fullName>
    </submittedName>
</protein>
<gene>
    <name evidence="4" type="ORF">SAMN05661099_2874</name>
</gene>
<feature type="transmembrane region" description="Helical" evidence="2">
    <location>
        <begin position="97"/>
        <end position="123"/>
    </location>
</feature>
<feature type="transmembrane region" description="Helical" evidence="2">
    <location>
        <begin position="273"/>
        <end position="291"/>
    </location>
</feature>
<keyword evidence="2" id="KW-1133">Transmembrane helix</keyword>
<keyword evidence="1" id="KW-0998">Cell outer membrane</keyword>
<feature type="domain" description="Peptidase M56" evidence="3">
    <location>
        <begin position="150"/>
        <end position="261"/>
    </location>
</feature>
<comment type="similarity">
    <text evidence="1">Belongs to the TonB-dependent receptor family.</text>
</comment>
<dbReference type="InterPro" id="IPR008756">
    <property type="entry name" value="Peptidase_M56"/>
</dbReference>
<name>A0A1T5EBW6_9SPHI</name>
<dbReference type="Gene3D" id="2.170.130.10">
    <property type="entry name" value="TonB-dependent receptor, plug domain"/>
    <property type="match status" value="2"/>
</dbReference>
<evidence type="ECO:0000313" key="5">
    <source>
        <dbReference type="Proteomes" id="UP000189981"/>
    </source>
</evidence>
<dbReference type="InterPro" id="IPR039426">
    <property type="entry name" value="TonB-dep_rcpt-like"/>
</dbReference>
<evidence type="ECO:0000259" key="3">
    <source>
        <dbReference type="Pfam" id="PF05569"/>
    </source>
</evidence>
<dbReference type="EMBL" id="FUYR01000003">
    <property type="protein sequence ID" value="SKB81464.1"/>
    <property type="molecule type" value="Genomic_DNA"/>
</dbReference>
<dbReference type="AlphaFoldDB" id="A0A1T5EBW6"/>
<keyword evidence="1" id="KW-0813">Transport</keyword>
<dbReference type="OrthoDB" id="649093at2"/>
<keyword evidence="1 2" id="KW-0812">Transmembrane</keyword>
<keyword evidence="1 2" id="KW-0472">Membrane</keyword>
<dbReference type="STRING" id="572036.SAMN05661099_2874"/>
<reference evidence="5" key="1">
    <citation type="submission" date="2017-02" db="EMBL/GenBank/DDBJ databases">
        <authorList>
            <person name="Varghese N."/>
            <person name="Submissions S."/>
        </authorList>
    </citation>
    <scope>NUCLEOTIDE SEQUENCE [LARGE SCALE GENOMIC DNA]</scope>
    <source>
        <strain evidence="5">DSM 22385</strain>
    </source>
</reference>
<evidence type="ECO:0000256" key="2">
    <source>
        <dbReference type="SAM" id="Phobius"/>
    </source>
</evidence>
<feature type="transmembrane region" description="Helical" evidence="2">
    <location>
        <begin position="6"/>
        <end position="26"/>
    </location>
</feature>
<dbReference type="Proteomes" id="UP000189981">
    <property type="component" value="Unassembled WGS sequence"/>
</dbReference>
<dbReference type="SUPFAM" id="SSF56935">
    <property type="entry name" value="Porins"/>
    <property type="match status" value="1"/>
</dbReference>
<dbReference type="CDD" id="cd07341">
    <property type="entry name" value="M56_BlaR1_MecR1_like"/>
    <property type="match status" value="1"/>
</dbReference>
<keyword evidence="1" id="KW-1134">Transmembrane beta strand</keyword>